<feature type="region of interest" description="Disordered" evidence="1">
    <location>
        <begin position="90"/>
        <end position="160"/>
    </location>
</feature>
<name>A0AAP0L742_9MAGN</name>
<gene>
    <name evidence="2" type="ORF">Scep_000998</name>
</gene>
<reference evidence="2 3" key="1">
    <citation type="submission" date="2024-01" db="EMBL/GenBank/DDBJ databases">
        <title>Genome assemblies of Stephania.</title>
        <authorList>
            <person name="Yang L."/>
        </authorList>
    </citation>
    <scope>NUCLEOTIDE SEQUENCE [LARGE SCALE GENOMIC DNA]</scope>
    <source>
        <strain evidence="2">JXDWG</strain>
        <tissue evidence="2">Leaf</tissue>
    </source>
</reference>
<accession>A0AAP0L742</accession>
<feature type="compositionally biased region" description="Basic and acidic residues" evidence="1">
    <location>
        <begin position="124"/>
        <end position="135"/>
    </location>
</feature>
<keyword evidence="3" id="KW-1185">Reference proteome</keyword>
<sequence length="243" mass="27593">MDRIQDGFVLRKFLKVWVEIDINRPLIRRKKINSGFKPMFIEFKYERIKLIICHICGKITRLKHLYDQDHPAGQAYPYGDWMLVEHLPKQPPLQRGESSRRRYSFRGPSSDDKDKKSMAQINSDSDKFSADKSRSMVDMVGASNNSPSPVTFSGSSSNQLSDDAGAKNALQVVMHISPEINADFYINIPMGLDLVRPYTITSRPGIINSGRLFADLLAHAQQMLTEPMLDITYPSMTVNNPNN</sequence>
<comment type="caution">
    <text evidence="2">The sequence shown here is derived from an EMBL/GenBank/DDBJ whole genome shotgun (WGS) entry which is preliminary data.</text>
</comment>
<evidence type="ECO:0000313" key="3">
    <source>
        <dbReference type="Proteomes" id="UP001419268"/>
    </source>
</evidence>
<dbReference type="EMBL" id="JBBNAG010000001">
    <property type="protein sequence ID" value="KAK9165807.1"/>
    <property type="molecule type" value="Genomic_DNA"/>
</dbReference>
<dbReference type="Proteomes" id="UP001419268">
    <property type="component" value="Unassembled WGS sequence"/>
</dbReference>
<proteinExistence type="predicted"/>
<protein>
    <submittedName>
        <fullName evidence="2">Uncharacterized protein</fullName>
    </submittedName>
</protein>
<evidence type="ECO:0000256" key="1">
    <source>
        <dbReference type="SAM" id="MobiDB-lite"/>
    </source>
</evidence>
<organism evidence="2 3">
    <name type="scientific">Stephania cephalantha</name>
    <dbReference type="NCBI Taxonomy" id="152367"/>
    <lineage>
        <taxon>Eukaryota</taxon>
        <taxon>Viridiplantae</taxon>
        <taxon>Streptophyta</taxon>
        <taxon>Embryophyta</taxon>
        <taxon>Tracheophyta</taxon>
        <taxon>Spermatophyta</taxon>
        <taxon>Magnoliopsida</taxon>
        <taxon>Ranunculales</taxon>
        <taxon>Menispermaceae</taxon>
        <taxon>Menispermoideae</taxon>
        <taxon>Cissampelideae</taxon>
        <taxon>Stephania</taxon>
    </lineage>
</organism>
<dbReference type="AlphaFoldDB" id="A0AAP0L742"/>
<feature type="compositionally biased region" description="Low complexity" evidence="1">
    <location>
        <begin position="146"/>
        <end position="157"/>
    </location>
</feature>
<evidence type="ECO:0000313" key="2">
    <source>
        <dbReference type="EMBL" id="KAK9165807.1"/>
    </source>
</evidence>